<evidence type="ECO:0000313" key="1">
    <source>
        <dbReference type="EMBL" id="CAF1556602.1"/>
    </source>
</evidence>
<dbReference type="Proteomes" id="UP000663864">
    <property type="component" value="Unassembled WGS sequence"/>
</dbReference>
<organism evidence="1 2">
    <name type="scientific">Rotaria sordida</name>
    <dbReference type="NCBI Taxonomy" id="392033"/>
    <lineage>
        <taxon>Eukaryota</taxon>
        <taxon>Metazoa</taxon>
        <taxon>Spiralia</taxon>
        <taxon>Gnathifera</taxon>
        <taxon>Rotifera</taxon>
        <taxon>Eurotatoria</taxon>
        <taxon>Bdelloidea</taxon>
        <taxon>Philodinida</taxon>
        <taxon>Philodinidae</taxon>
        <taxon>Rotaria</taxon>
    </lineage>
</organism>
<evidence type="ECO:0000313" key="2">
    <source>
        <dbReference type="Proteomes" id="UP000663864"/>
    </source>
</evidence>
<comment type="caution">
    <text evidence="1">The sequence shown here is derived from an EMBL/GenBank/DDBJ whole genome shotgun (WGS) entry which is preliminary data.</text>
</comment>
<name>A0A815XF19_9BILA</name>
<reference evidence="1" key="1">
    <citation type="submission" date="2021-02" db="EMBL/GenBank/DDBJ databases">
        <authorList>
            <person name="Nowell W R."/>
        </authorList>
    </citation>
    <scope>NUCLEOTIDE SEQUENCE</scope>
</reference>
<protein>
    <submittedName>
        <fullName evidence="1">Uncharacterized protein</fullName>
    </submittedName>
</protein>
<gene>
    <name evidence="1" type="ORF">ZHD862_LOCUS39464</name>
</gene>
<accession>A0A815XF19</accession>
<sequence>SNNFQYGQESSSPKLDFKEVWNRTSETNTTVYFW</sequence>
<dbReference type="EMBL" id="CAJNOT010019314">
    <property type="protein sequence ID" value="CAF1556602.1"/>
    <property type="molecule type" value="Genomic_DNA"/>
</dbReference>
<proteinExistence type="predicted"/>
<dbReference type="AlphaFoldDB" id="A0A815XF19"/>
<feature type="non-terminal residue" evidence="1">
    <location>
        <position position="1"/>
    </location>
</feature>